<keyword evidence="4" id="KW-1185">Reference proteome</keyword>
<evidence type="ECO:0000313" key="4">
    <source>
        <dbReference type="Proteomes" id="UP000280368"/>
    </source>
</evidence>
<dbReference type="InterPro" id="IPR011250">
    <property type="entry name" value="OMP/PagP_B-barrel"/>
</dbReference>
<accession>A0A3M0AF66</accession>
<dbReference type="Pfam" id="PF19573">
    <property type="entry name" value="DUF6089"/>
    <property type="match status" value="1"/>
</dbReference>
<dbReference type="EMBL" id="REFH01000007">
    <property type="protein sequence ID" value="RMA77852.1"/>
    <property type="molecule type" value="Genomic_DNA"/>
</dbReference>
<organism evidence="3 4">
    <name type="scientific">Flavobacterium weaverense</name>
    <dbReference type="NCBI Taxonomy" id="271156"/>
    <lineage>
        <taxon>Bacteria</taxon>
        <taxon>Pseudomonadati</taxon>
        <taxon>Bacteroidota</taxon>
        <taxon>Flavobacteriia</taxon>
        <taxon>Flavobacteriales</taxon>
        <taxon>Flavobacteriaceae</taxon>
        <taxon>Flavobacterium</taxon>
    </lineage>
</organism>
<reference evidence="3 4" key="1">
    <citation type="submission" date="2018-10" db="EMBL/GenBank/DDBJ databases">
        <title>Genomic Encyclopedia of Archaeal and Bacterial Type Strains, Phase II (KMG-II): from individual species to whole genera.</title>
        <authorList>
            <person name="Goeker M."/>
        </authorList>
    </citation>
    <scope>NUCLEOTIDE SEQUENCE [LARGE SCALE GENOMIC DNA]</scope>
    <source>
        <strain evidence="3 4">DSM 19727</strain>
    </source>
</reference>
<evidence type="ECO:0000313" key="3">
    <source>
        <dbReference type="EMBL" id="RMA77852.1"/>
    </source>
</evidence>
<gene>
    <name evidence="3" type="ORF">BC961_0202</name>
</gene>
<evidence type="ECO:0000259" key="2">
    <source>
        <dbReference type="Pfam" id="PF19573"/>
    </source>
</evidence>
<evidence type="ECO:0000256" key="1">
    <source>
        <dbReference type="SAM" id="SignalP"/>
    </source>
</evidence>
<keyword evidence="1" id="KW-0732">Signal</keyword>
<proteinExistence type="predicted"/>
<dbReference type="Proteomes" id="UP000280368">
    <property type="component" value="Unassembled WGS sequence"/>
</dbReference>
<name>A0A3M0AF66_9FLAO</name>
<dbReference type="RefSeq" id="WP_121923990.1">
    <property type="nucleotide sequence ID" value="NZ_CBCSGA010000002.1"/>
</dbReference>
<protein>
    <submittedName>
        <fullName evidence="3">Outer membrane protein with beta-barrel domain</fullName>
    </submittedName>
</protein>
<sequence>MNKIFYLLILVLPFTGAHAQIHEVGVFLGGSNYIGDIGPTTYVSPNEPAFGLLYKWNKSPRHSYRFSYTQSKITASDLDSKEISRNARGYQFESNLKEVYAGLEFNFFDFNLHDSETKVTPYVSSGLAYFLTRYKIDNVLFPGDPRMPAEGRTERKKSIAIPVIIGIKSNISPRLVLALEAGARYTLTDNIEGSFNYNIGNINNNDWYVFSGATLTYTFGEKPCYCAQ</sequence>
<dbReference type="Gene3D" id="2.40.160.20">
    <property type="match status" value="1"/>
</dbReference>
<dbReference type="OrthoDB" id="654178at2"/>
<dbReference type="SUPFAM" id="SSF56925">
    <property type="entry name" value="OMPA-like"/>
    <property type="match status" value="1"/>
</dbReference>
<feature type="domain" description="DUF6089" evidence="2">
    <location>
        <begin position="3"/>
        <end position="228"/>
    </location>
</feature>
<feature type="signal peptide" evidence="1">
    <location>
        <begin position="1"/>
        <end position="19"/>
    </location>
</feature>
<comment type="caution">
    <text evidence="3">The sequence shown here is derived from an EMBL/GenBank/DDBJ whole genome shotgun (WGS) entry which is preliminary data.</text>
</comment>
<dbReference type="AlphaFoldDB" id="A0A3M0AF66"/>
<feature type="chain" id="PRO_5018069932" evidence="1">
    <location>
        <begin position="20"/>
        <end position="228"/>
    </location>
</feature>
<dbReference type="InterPro" id="IPR045743">
    <property type="entry name" value="DUF6089"/>
</dbReference>